<dbReference type="OrthoDB" id="2186602at2759"/>
<sequence>MASSVLVASASKFDPLLLLGRAISVRTDIDLLSHDTTKVFNLSLATHLSLPAPNGRVSVPKSLSTRYRKPGAPHEASPARDTDHFYDSQRILCCYLNQDKGFATYIQEAKQQGCSFISATEQKAVADFLEGKSASTEPSSVVALEAALCRGH</sequence>
<organism evidence="2 3">
    <name type="scientific">Austropuccinia psidii MF-1</name>
    <dbReference type="NCBI Taxonomy" id="1389203"/>
    <lineage>
        <taxon>Eukaryota</taxon>
        <taxon>Fungi</taxon>
        <taxon>Dikarya</taxon>
        <taxon>Basidiomycota</taxon>
        <taxon>Pucciniomycotina</taxon>
        <taxon>Pucciniomycetes</taxon>
        <taxon>Pucciniales</taxon>
        <taxon>Sphaerophragmiaceae</taxon>
        <taxon>Austropuccinia</taxon>
    </lineage>
</organism>
<proteinExistence type="predicted"/>
<feature type="region of interest" description="Disordered" evidence="1">
    <location>
        <begin position="59"/>
        <end position="80"/>
    </location>
</feature>
<evidence type="ECO:0000313" key="2">
    <source>
        <dbReference type="EMBL" id="MBW0510417.1"/>
    </source>
</evidence>
<evidence type="ECO:0000313" key="3">
    <source>
        <dbReference type="Proteomes" id="UP000765509"/>
    </source>
</evidence>
<accession>A0A9Q3HNA6</accession>
<comment type="caution">
    <text evidence="2">The sequence shown here is derived from an EMBL/GenBank/DDBJ whole genome shotgun (WGS) entry which is preliminary data.</text>
</comment>
<name>A0A9Q3HNA6_9BASI</name>
<gene>
    <name evidence="2" type="ORF">O181_050132</name>
</gene>
<keyword evidence="3" id="KW-1185">Reference proteome</keyword>
<dbReference type="Proteomes" id="UP000765509">
    <property type="component" value="Unassembled WGS sequence"/>
</dbReference>
<evidence type="ECO:0000256" key="1">
    <source>
        <dbReference type="SAM" id="MobiDB-lite"/>
    </source>
</evidence>
<protein>
    <submittedName>
        <fullName evidence="2">Uncharacterized protein</fullName>
    </submittedName>
</protein>
<reference evidence="2" key="1">
    <citation type="submission" date="2021-03" db="EMBL/GenBank/DDBJ databases">
        <title>Draft genome sequence of rust myrtle Austropuccinia psidii MF-1, a brazilian biotype.</title>
        <authorList>
            <person name="Quecine M.C."/>
            <person name="Pachon D.M.R."/>
            <person name="Bonatelli M.L."/>
            <person name="Correr F.H."/>
            <person name="Franceschini L.M."/>
            <person name="Leite T.F."/>
            <person name="Margarido G.R.A."/>
            <person name="Almeida C.A."/>
            <person name="Ferrarezi J.A."/>
            <person name="Labate C.A."/>
        </authorList>
    </citation>
    <scope>NUCLEOTIDE SEQUENCE</scope>
    <source>
        <strain evidence="2">MF-1</strain>
    </source>
</reference>
<dbReference type="AlphaFoldDB" id="A0A9Q3HNA6"/>
<dbReference type="EMBL" id="AVOT02021545">
    <property type="protein sequence ID" value="MBW0510417.1"/>
    <property type="molecule type" value="Genomic_DNA"/>
</dbReference>